<evidence type="ECO:0000256" key="1">
    <source>
        <dbReference type="SAM" id="MobiDB-lite"/>
    </source>
</evidence>
<dbReference type="EMBL" id="JAUKVY010000002">
    <property type="protein sequence ID" value="MDO1531416.1"/>
    <property type="molecule type" value="Genomic_DNA"/>
</dbReference>
<reference evidence="2" key="1">
    <citation type="submission" date="2023-06" db="EMBL/GenBank/DDBJ databases">
        <authorList>
            <person name="Jiang Y."/>
            <person name="Liu Q."/>
        </authorList>
    </citation>
    <scope>NUCLEOTIDE SEQUENCE</scope>
    <source>
        <strain evidence="2">CGMCC 1.12090</strain>
    </source>
</reference>
<feature type="region of interest" description="Disordered" evidence="1">
    <location>
        <begin position="45"/>
        <end position="104"/>
    </location>
</feature>
<evidence type="ECO:0000313" key="2">
    <source>
        <dbReference type="EMBL" id="MDO1531416.1"/>
    </source>
</evidence>
<feature type="compositionally biased region" description="Basic and acidic residues" evidence="1">
    <location>
        <begin position="50"/>
        <end position="67"/>
    </location>
</feature>
<name>A0ABT8RXP1_9BURK</name>
<evidence type="ECO:0000313" key="3">
    <source>
        <dbReference type="Proteomes" id="UP001169027"/>
    </source>
</evidence>
<accession>A0ABT8RXP1</accession>
<keyword evidence="3" id="KW-1185">Reference proteome</keyword>
<sequence>MSLTSKSRTCTAGAALALLGAVALLPLSAQGAESKVLNGIERGSDAAGRGIERGAHATRQGVDHTAERASAPVRRWGEALGRKITPAGSHKAAAPAVGPQGTAP</sequence>
<proteinExistence type="predicted"/>
<comment type="caution">
    <text evidence="2">The sequence shown here is derived from an EMBL/GenBank/DDBJ whole genome shotgun (WGS) entry which is preliminary data.</text>
</comment>
<protein>
    <submittedName>
        <fullName evidence="2">Uncharacterized protein</fullName>
    </submittedName>
</protein>
<dbReference type="RefSeq" id="WP_301804150.1">
    <property type="nucleotide sequence ID" value="NZ_JAUJZH010000002.1"/>
</dbReference>
<organism evidence="2 3">
    <name type="scientific">Variovorax ginsengisoli</name>
    <dbReference type="NCBI Taxonomy" id="363844"/>
    <lineage>
        <taxon>Bacteria</taxon>
        <taxon>Pseudomonadati</taxon>
        <taxon>Pseudomonadota</taxon>
        <taxon>Betaproteobacteria</taxon>
        <taxon>Burkholderiales</taxon>
        <taxon>Comamonadaceae</taxon>
        <taxon>Variovorax</taxon>
    </lineage>
</organism>
<gene>
    <name evidence="2" type="ORF">Q2T77_03870</name>
</gene>
<dbReference type="Proteomes" id="UP001169027">
    <property type="component" value="Unassembled WGS sequence"/>
</dbReference>